<dbReference type="AlphaFoldDB" id="A0A1B1N8Y6"/>
<sequence>MLVASLQVLVTVGVLGFVVARWGLEPITTALGSLPWWALAGGLVLGAAGVLVQALRWRLVAHHHGIRLPVGPAVARCWQASFLNSLLPGGLAGDVLRAADDSSDAEVSAGRRALASGFAAVAAERLCGTTVVLVAASAALAPHRPLLAALCLAGGVVTAAVAWRWLRRLPARDLLGVGMLSVVGWVAFAGIFALALVAVAPSTDPRLAPGLAAVSIAGMSVPVGVGGWGTREAATAWVFSVVGLDPAAGVGVSVGYGVLALVSTLPGAVVLAARLAPRVREVGRSRDRRHARAGREHAGA</sequence>
<dbReference type="Pfam" id="PF03706">
    <property type="entry name" value="LPG_synthase_TM"/>
    <property type="match status" value="1"/>
</dbReference>
<accession>A0A1B1N8Y6</accession>
<keyword evidence="8" id="KW-1185">Reference proteome</keyword>
<dbReference type="InterPro" id="IPR022791">
    <property type="entry name" value="L-PG_synthase/AglD"/>
</dbReference>
<dbReference type="PANTHER" id="PTHR40277">
    <property type="entry name" value="BLL5419 PROTEIN"/>
    <property type="match status" value="1"/>
</dbReference>
<feature type="transmembrane region" description="Helical" evidence="6">
    <location>
        <begin position="146"/>
        <end position="166"/>
    </location>
</feature>
<dbReference type="STRING" id="1758689.SGUI_0504"/>
<evidence type="ECO:0000256" key="6">
    <source>
        <dbReference type="SAM" id="Phobius"/>
    </source>
</evidence>
<dbReference type="GO" id="GO:0005886">
    <property type="term" value="C:plasma membrane"/>
    <property type="evidence" value="ECO:0007669"/>
    <property type="project" value="UniProtKB-SubCell"/>
</dbReference>
<feature type="transmembrane region" description="Helical" evidence="6">
    <location>
        <begin position="36"/>
        <end position="57"/>
    </location>
</feature>
<dbReference type="EMBL" id="CP014989">
    <property type="protein sequence ID" value="ANS77900.1"/>
    <property type="molecule type" value="Genomic_DNA"/>
</dbReference>
<evidence type="ECO:0000256" key="3">
    <source>
        <dbReference type="ARBA" id="ARBA00022692"/>
    </source>
</evidence>
<organism evidence="7 8">
    <name type="scientific">Serinicoccus hydrothermalis</name>
    <dbReference type="NCBI Taxonomy" id="1758689"/>
    <lineage>
        <taxon>Bacteria</taxon>
        <taxon>Bacillati</taxon>
        <taxon>Actinomycetota</taxon>
        <taxon>Actinomycetes</taxon>
        <taxon>Micrococcales</taxon>
        <taxon>Ornithinimicrobiaceae</taxon>
        <taxon>Serinicoccus</taxon>
    </lineage>
</organism>
<feature type="transmembrane region" description="Helical" evidence="6">
    <location>
        <begin position="254"/>
        <end position="276"/>
    </location>
</feature>
<protein>
    <submittedName>
        <fullName evidence="7">Dolichol-P-glucose synthetase</fullName>
    </submittedName>
</protein>
<dbReference type="KEGG" id="serj:SGUI_0504"/>
<keyword evidence="3 6" id="KW-0812">Transmembrane</keyword>
<reference evidence="7 8" key="1">
    <citation type="submission" date="2016-03" db="EMBL/GenBank/DDBJ databases">
        <title>Shallow-sea hydrothermal system.</title>
        <authorList>
            <person name="Tang K."/>
        </authorList>
    </citation>
    <scope>NUCLEOTIDE SEQUENCE [LARGE SCALE GENOMIC DNA]</scope>
    <source>
        <strain evidence="7 8">JLT9</strain>
    </source>
</reference>
<gene>
    <name evidence="7" type="ORF">SGUI_0504</name>
</gene>
<proteinExistence type="predicted"/>
<evidence type="ECO:0000256" key="4">
    <source>
        <dbReference type="ARBA" id="ARBA00022989"/>
    </source>
</evidence>
<name>A0A1B1N8Y6_9MICO</name>
<keyword evidence="2" id="KW-1003">Cell membrane</keyword>
<evidence type="ECO:0000256" key="5">
    <source>
        <dbReference type="ARBA" id="ARBA00023136"/>
    </source>
</evidence>
<comment type="subcellular location">
    <subcellularLocation>
        <location evidence="1">Cell membrane</location>
        <topology evidence="1">Multi-pass membrane protein</topology>
    </subcellularLocation>
</comment>
<evidence type="ECO:0000313" key="8">
    <source>
        <dbReference type="Proteomes" id="UP000092482"/>
    </source>
</evidence>
<dbReference type="Proteomes" id="UP000092482">
    <property type="component" value="Chromosome"/>
</dbReference>
<feature type="transmembrane region" description="Helical" evidence="6">
    <location>
        <begin position="178"/>
        <end position="200"/>
    </location>
</feature>
<evidence type="ECO:0000313" key="7">
    <source>
        <dbReference type="EMBL" id="ANS77900.1"/>
    </source>
</evidence>
<keyword evidence="5 6" id="KW-0472">Membrane</keyword>
<keyword evidence="4 6" id="KW-1133">Transmembrane helix</keyword>
<evidence type="ECO:0000256" key="1">
    <source>
        <dbReference type="ARBA" id="ARBA00004651"/>
    </source>
</evidence>
<evidence type="ECO:0000256" key="2">
    <source>
        <dbReference type="ARBA" id="ARBA00022475"/>
    </source>
</evidence>
<dbReference type="PANTHER" id="PTHR40277:SF1">
    <property type="entry name" value="BLL5419 PROTEIN"/>
    <property type="match status" value="1"/>
</dbReference>